<evidence type="ECO:0000256" key="4">
    <source>
        <dbReference type="RuleBase" id="RU003718"/>
    </source>
</evidence>
<dbReference type="EC" id="2.4.1.-" evidence="5"/>
<keyword evidence="3 4" id="KW-0808">Transferase</keyword>
<evidence type="ECO:0000256" key="5">
    <source>
        <dbReference type="RuleBase" id="RU362057"/>
    </source>
</evidence>
<evidence type="ECO:0000256" key="3">
    <source>
        <dbReference type="ARBA" id="ARBA00022679"/>
    </source>
</evidence>
<dbReference type="eggNOG" id="KOG1192">
    <property type="taxonomic scope" value="Eukaryota"/>
</dbReference>
<dbReference type="SUPFAM" id="SSF53756">
    <property type="entry name" value="UDP-Glycosyltransferase/glycogen phosphorylase"/>
    <property type="match status" value="1"/>
</dbReference>
<gene>
    <name evidence="6" type="ORF">EUGRSUZ_I01117</name>
</gene>
<dbReference type="InParanoid" id="A0A059AMD0"/>
<comment type="similarity">
    <text evidence="1 4">Belongs to the UDP-glycosyltransferase family.</text>
</comment>
<dbReference type="GO" id="GO:0035251">
    <property type="term" value="F:UDP-glucosyltransferase activity"/>
    <property type="evidence" value="ECO:0000318"/>
    <property type="project" value="GO_Central"/>
</dbReference>
<dbReference type="EMBL" id="KK198761">
    <property type="protein sequence ID" value="KCW55162.1"/>
    <property type="molecule type" value="Genomic_DNA"/>
</dbReference>
<dbReference type="Pfam" id="PF00201">
    <property type="entry name" value="UDPGT"/>
    <property type="match status" value="1"/>
</dbReference>
<dbReference type="InterPro" id="IPR002213">
    <property type="entry name" value="UDP_glucos_trans"/>
</dbReference>
<reference evidence="6" key="1">
    <citation type="submission" date="2013-07" db="EMBL/GenBank/DDBJ databases">
        <title>The genome of Eucalyptus grandis.</title>
        <authorList>
            <person name="Schmutz J."/>
            <person name="Hayes R."/>
            <person name="Myburg A."/>
            <person name="Tuskan G."/>
            <person name="Grattapaglia D."/>
            <person name="Rokhsar D.S."/>
        </authorList>
    </citation>
    <scope>NUCLEOTIDE SEQUENCE</scope>
    <source>
        <tissue evidence="6">Leaf extractions</tissue>
    </source>
</reference>
<dbReference type="FunFam" id="3.40.50.2000:FF:000047">
    <property type="entry name" value="Glycosyltransferase"/>
    <property type="match status" value="1"/>
</dbReference>
<evidence type="ECO:0000313" key="6">
    <source>
        <dbReference type="EMBL" id="KCW55162.1"/>
    </source>
</evidence>
<dbReference type="PROSITE" id="PS00375">
    <property type="entry name" value="UDPGT"/>
    <property type="match status" value="1"/>
</dbReference>
<organism evidence="6">
    <name type="scientific">Eucalyptus grandis</name>
    <name type="common">Flooded gum</name>
    <dbReference type="NCBI Taxonomy" id="71139"/>
    <lineage>
        <taxon>Eukaryota</taxon>
        <taxon>Viridiplantae</taxon>
        <taxon>Streptophyta</taxon>
        <taxon>Embryophyta</taxon>
        <taxon>Tracheophyta</taxon>
        <taxon>Spermatophyta</taxon>
        <taxon>Magnoliopsida</taxon>
        <taxon>eudicotyledons</taxon>
        <taxon>Gunneridae</taxon>
        <taxon>Pentapetalae</taxon>
        <taxon>rosids</taxon>
        <taxon>malvids</taxon>
        <taxon>Myrtales</taxon>
        <taxon>Myrtaceae</taxon>
        <taxon>Myrtoideae</taxon>
        <taxon>Eucalypteae</taxon>
        <taxon>Eucalyptus</taxon>
    </lineage>
</organism>
<dbReference type="InterPro" id="IPR035595">
    <property type="entry name" value="UDP_glycos_trans_CS"/>
</dbReference>
<accession>A0A059AMD0</accession>
<dbReference type="AlphaFoldDB" id="A0A059AMD0"/>
<dbReference type="Gramene" id="KCW55162">
    <property type="protein sequence ID" value="KCW55162"/>
    <property type="gene ID" value="EUGRSUZ_I01117"/>
</dbReference>
<dbReference type="PANTHER" id="PTHR48047:SF45">
    <property type="entry name" value="SCOPOLETIN GLUCOSYLTRANSFERASE-LIKE"/>
    <property type="match status" value="1"/>
</dbReference>
<evidence type="ECO:0000256" key="2">
    <source>
        <dbReference type="ARBA" id="ARBA00022676"/>
    </source>
</evidence>
<dbReference type="OMA" id="LMCELMA"/>
<dbReference type="CDD" id="cd03784">
    <property type="entry name" value="GT1_Gtf-like"/>
    <property type="match status" value="1"/>
</dbReference>
<sequence>METESNRLHISFLPLPAQGHMIPMIDIAKAFATRGAKITVITSPAFAVIFSKQIERANQLGLEFHVQTVKFPSTEVGMPEGWENTDATAYSQNLPKFAEAVSLLREPVLHILEKHRPNCLVADFSFPWATDVAARLKIPRLVFGGTSIIAMCAEEVIARHQPHKGVSCDSETFLMPHLPGDIKLTRNQLAEYIRRPVENYITKHAGKALEAGVKSFGSIFNSFYELEKDYADFYRNFLGRKAWHVGPVSLCNSDTADKVQRGKEASISRHECLRWLDSKMPNSVVYVCFGSLTRFSSQQLVEIAKGLEASQQDFLWIVKGDKSQEQDWLPEGFEERMDGKGLIIRGWAPQLLILDHESIGGFVTHCGWNSTLESISAGVPMVTWPMFADQFYNEKLVVQVLGIGASIGSKSFAMFGEGADLVSRDDIDKVVRRVMAGEEAEVMRRRAKVIREMARKAVAEGGSSDSDLTSLIEELKQHKAARESK</sequence>
<name>A0A059AMD0_EUCGR</name>
<dbReference type="PANTHER" id="PTHR48047">
    <property type="entry name" value="GLYCOSYLTRANSFERASE"/>
    <property type="match status" value="1"/>
</dbReference>
<proteinExistence type="inferred from homology"/>
<dbReference type="Gene3D" id="3.40.50.2000">
    <property type="entry name" value="Glycogen Phosphorylase B"/>
    <property type="match status" value="2"/>
</dbReference>
<protein>
    <recommendedName>
        <fullName evidence="5">Glycosyltransferase</fullName>
        <ecNumber evidence="5">2.4.1.-</ecNumber>
    </recommendedName>
</protein>
<evidence type="ECO:0000256" key="1">
    <source>
        <dbReference type="ARBA" id="ARBA00009995"/>
    </source>
</evidence>
<dbReference type="FunFam" id="3.40.50.2000:FF:000071">
    <property type="entry name" value="Glycosyltransferase"/>
    <property type="match status" value="1"/>
</dbReference>
<keyword evidence="2 4" id="KW-0328">Glycosyltransferase</keyword>